<dbReference type="RefSeq" id="WP_206898929.1">
    <property type="nucleotide sequence ID" value="NZ_JAFLWI010000009.1"/>
</dbReference>
<gene>
    <name evidence="1" type="ORF">JZO71_07740</name>
</gene>
<accession>A0ABS3I0G6</accession>
<protein>
    <recommendedName>
        <fullName evidence="3">Lipoprotein</fullName>
    </recommendedName>
</protein>
<proteinExistence type="predicted"/>
<evidence type="ECO:0000313" key="1">
    <source>
        <dbReference type="EMBL" id="MBO0482208.1"/>
    </source>
</evidence>
<dbReference type="Proteomes" id="UP000664832">
    <property type="component" value="Unassembled WGS sequence"/>
</dbReference>
<reference evidence="1 2" key="1">
    <citation type="submission" date="2021-03" db="EMBL/GenBank/DDBJ databases">
        <title>Enterococcal diversity collection.</title>
        <authorList>
            <person name="Gilmore M.S."/>
            <person name="Schwartzman J."/>
            <person name="Van Tyne D."/>
            <person name="Martin M."/>
            <person name="Earl A.M."/>
            <person name="Manson A.L."/>
            <person name="Straub T."/>
            <person name="Salamzade R."/>
            <person name="Saavedra J."/>
            <person name="Lebreton F."/>
            <person name="Prichula J."/>
            <person name="Schaufler K."/>
            <person name="Gaca A."/>
            <person name="Sgardioli B."/>
            <person name="Wagenaar J."/>
            <person name="Strong T."/>
        </authorList>
    </citation>
    <scope>NUCLEOTIDE SEQUENCE [LARGE SCALE GENOMIC DNA]</scope>
    <source>
        <strain evidence="1 2">MSG2901</strain>
    </source>
</reference>
<dbReference type="PROSITE" id="PS51257">
    <property type="entry name" value="PROKAR_LIPOPROTEIN"/>
    <property type="match status" value="1"/>
</dbReference>
<name>A0ABS3I0G6_9ENTE</name>
<evidence type="ECO:0000313" key="2">
    <source>
        <dbReference type="Proteomes" id="UP000664832"/>
    </source>
</evidence>
<organism evidence="1 2">
    <name type="scientific">Candidatus Enterococcus courvalinii</name>
    <dbReference type="NCBI Taxonomy" id="2815329"/>
    <lineage>
        <taxon>Bacteria</taxon>
        <taxon>Bacillati</taxon>
        <taxon>Bacillota</taxon>
        <taxon>Bacilli</taxon>
        <taxon>Lactobacillales</taxon>
        <taxon>Enterococcaceae</taxon>
        <taxon>Enterococcus</taxon>
    </lineage>
</organism>
<comment type="caution">
    <text evidence="1">The sequence shown here is derived from an EMBL/GenBank/DDBJ whole genome shotgun (WGS) entry which is preliminary data.</text>
</comment>
<keyword evidence="2" id="KW-1185">Reference proteome</keyword>
<dbReference type="EMBL" id="JAFLWI010000009">
    <property type="protein sequence ID" value="MBO0482208.1"/>
    <property type="molecule type" value="Genomic_DNA"/>
</dbReference>
<evidence type="ECO:0008006" key="3">
    <source>
        <dbReference type="Google" id="ProtNLM"/>
    </source>
</evidence>
<sequence length="107" mass="11802">MKKKIILGLLTIFGIVSLAGCGQKLSGTYSAKINLILVESEASYVFKGDKVTEKADGEVQDEGTYEIEDNKLTMTFSEDKVLTAKLSKDKNSFEADDLGIKFIKEEK</sequence>